<gene>
    <name evidence="1" type="ORF">HHT355_1241</name>
</gene>
<dbReference type="EMBL" id="CVTD020000015">
    <property type="protein sequence ID" value="CRZ34443.1"/>
    <property type="molecule type" value="Genomic_DNA"/>
</dbReference>
<organism evidence="1 2">
    <name type="scientific">Herbinix hemicellulosilytica</name>
    <dbReference type="NCBI Taxonomy" id="1564487"/>
    <lineage>
        <taxon>Bacteria</taxon>
        <taxon>Bacillati</taxon>
        <taxon>Bacillota</taxon>
        <taxon>Clostridia</taxon>
        <taxon>Lachnospirales</taxon>
        <taxon>Lachnospiraceae</taxon>
        <taxon>Herbinix</taxon>
    </lineage>
</organism>
<protein>
    <submittedName>
        <fullName evidence="1">Uncharacterized protein</fullName>
    </submittedName>
</protein>
<dbReference type="AlphaFoldDB" id="A0A0H5SVS6"/>
<sequence>MYAKIFALTVCSTITKKIITLDACKIMDYNIDKSKYMGILCCTKGIR</sequence>
<reference evidence="1 2" key="1">
    <citation type="submission" date="2015-06" db="EMBL/GenBank/DDBJ databases">
        <authorList>
            <person name="Wibberg Daniel"/>
        </authorList>
    </citation>
    <scope>NUCLEOTIDE SEQUENCE [LARGE SCALE GENOMIC DNA]</scope>
    <source>
        <strain evidence="1 2">T3/55T</strain>
    </source>
</reference>
<keyword evidence="2" id="KW-1185">Reference proteome</keyword>
<name>A0A0H5SVS6_HERHM</name>
<evidence type="ECO:0000313" key="2">
    <source>
        <dbReference type="Proteomes" id="UP000236497"/>
    </source>
</evidence>
<dbReference type="Proteomes" id="UP000236497">
    <property type="component" value="Unassembled WGS sequence"/>
</dbReference>
<evidence type="ECO:0000313" key="1">
    <source>
        <dbReference type="EMBL" id="CRZ34443.1"/>
    </source>
</evidence>
<accession>A0A0H5SVS6</accession>
<proteinExistence type="predicted"/>